<accession>A0A4Q2S699</accession>
<dbReference type="AlphaFoldDB" id="A0A4Q2S699"/>
<organism evidence="1 2">
    <name type="scientific">Nocardioides ganghwensis</name>
    <dbReference type="NCBI Taxonomy" id="252230"/>
    <lineage>
        <taxon>Bacteria</taxon>
        <taxon>Bacillati</taxon>
        <taxon>Actinomycetota</taxon>
        <taxon>Actinomycetes</taxon>
        <taxon>Propionibacteriales</taxon>
        <taxon>Nocardioidaceae</taxon>
        <taxon>Nocardioides</taxon>
    </lineage>
</organism>
<dbReference type="EMBL" id="SDWU01000031">
    <property type="protein sequence ID" value="RYB97363.1"/>
    <property type="molecule type" value="Genomic_DNA"/>
</dbReference>
<name>A0A4Q2S699_9ACTN</name>
<reference evidence="1 2" key="1">
    <citation type="submission" date="2019-01" db="EMBL/GenBank/DDBJ databases">
        <title>Novel species of Nocardioides.</title>
        <authorList>
            <person name="Liu Q."/>
            <person name="Xin Y.-H."/>
        </authorList>
    </citation>
    <scope>NUCLEOTIDE SEQUENCE [LARGE SCALE GENOMIC DNA]</scope>
    <source>
        <strain evidence="1 2">CGMCC 4.6875</strain>
    </source>
</reference>
<comment type="caution">
    <text evidence="1">The sequence shown here is derived from an EMBL/GenBank/DDBJ whole genome shotgun (WGS) entry which is preliminary data.</text>
</comment>
<dbReference type="RefSeq" id="WP_129457013.1">
    <property type="nucleotide sequence ID" value="NZ_JACXYX010000026.1"/>
</dbReference>
<gene>
    <name evidence="1" type="ORF">EUA07_20335</name>
</gene>
<evidence type="ECO:0000313" key="2">
    <source>
        <dbReference type="Proteomes" id="UP000293291"/>
    </source>
</evidence>
<protein>
    <submittedName>
        <fullName evidence="1">Uncharacterized protein</fullName>
    </submittedName>
</protein>
<dbReference type="OrthoDB" id="4883460at2"/>
<keyword evidence="2" id="KW-1185">Reference proteome</keyword>
<evidence type="ECO:0000313" key="1">
    <source>
        <dbReference type="EMBL" id="RYB97363.1"/>
    </source>
</evidence>
<dbReference type="Proteomes" id="UP000293291">
    <property type="component" value="Unassembled WGS sequence"/>
</dbReference>
<proteinExistence type="predicted"/>
<sequence>MSEVSTDHESTGVEAVDRVLAEVAGLADSPVDQHVQVFERAHDQLRRALDAQPEAPGNARDV</sequence>